<comment type="similarity">
    <text evidence="3">Belongs to the RimP family.</text>
</comment>
<organism evidence="6 7">
    <name type="scientific">Gelidibacter sediminis</name>
    <dbReference type="NCBI Taxonomy" id="1608710"/>
    <lineage>
        <taxon>Bacteria</taxon>
        <taxon>Pseudomonadati</taxon>
        <taxon>Bacteroidota</taxon>
        <taxon>Flavobacteriia</taxon>
        <taxon>Flavobacteriales</taxon>
        <taxon>Flavobacteriaceae</taxon>
        <taxon>Gelidibacter</taxon>
    </lineage>
</organism>
<protein>
    <recommendedName>
        <fullName evidence="3">Ribosome maturation factor RimP</fullName>
    </recommendedName>
</protein>
<dbReference type="GO" id="GO:0006412">
    <property type="term" value="P:translation"/>
    <property type="evidence" value="ECO:0007669"/>
    <property type="project" value="TreeGrafter"/>
</dbReference>
<name>A0A4V3F9C8_9FLAO</name>
<dbReference type="NCBIfam" id="NF002531">
    <property type="entry name" value="PRK02001.1"/>
    <property type="match status" value="1"/>
</dbReference>
<evidence type="ECO:0000313" key="6">
    <source>
        <dbReference type="EMBL" id="TDU43766.1"/>
    </source>
</evidence>
<dbReference type="Pfam" id="PF17384">
    <property type="entry name" value="DUF150_C"/>
    <property type="match status" value="1"/>
</dbReference>
<dbReference type="InterPro" id="IPR028989">
    <property type="entry name" value="RimP_N"/>
</dbReference>
<comment type="function">
    <text evidence="3">Required for maturation of 30S ribosomal subunits.</text>
</comment>
<dbReference type="GO" id="GO:0005829">
    <property type="term" value="C:cytosol"/>
    <property type="evidence" value="ECO:0007669"/>
    <property type="project" value="TreeGrafter"/>
</dbReference>
<reference evidence="6 7" key="1">
    <citation type="submission" date="2019-03" db="EMBL/GenBank/DDBJ databases">
        <title>Genomic Encyclopedia of Archaeal and Bacterial Type Strains, Phase II (KMG-II): from individual species to whole genera.</title>
        <authorList>
            <person name="Goeker M."/>
        </authorList>
    </citation>
    <scope>NUCLEOTIDE SEQUENCE [LARGE SCALE GENOMIC DNA]</scope>
    <source>
        <strain evidence="6 7">DSM 28135</strain>
    </source>
</reference>
<evidence type="ECO:0000313" key="7">
    <source>
        <dbReference type="Proteomes" id="UP000294689"/>
    </source>
</evidence>
<feature type="domain" description="Ribosome maturation factor RimP C-terminal" evidence="5">
    <location>
        <begin position="82"/>
        <end position="155"/>
    </location>
</feature>
<dbReference type="AlphaFoldDB" id="A0A4V3F9C8"/>
<proteinExistence type="inferred from homology"/>
<dbReference type="InterPro" id="IPR036847">
    <property type="entry name" value="RimP_C_sf"/>
</dbReference>
<keyword evidence="2 3" id="KW-0690">Ribosome biogenesis</keyword>
<evidence type="ECO:0000259" key="5">
    <source>
        <dbReference type="Pfam" id="PF17384"/>
    </source>
</evidence>
<evidence type="ECO:0000256" key="1">
    <source>
        <dbReference type="ARBA" id="ARBA00022490"/>
    </source>
</evidence>
<evidence type="ECO:0000259" key="4">
    <source>
        <dbReference type="Pfam" id="PF02576"/>
    </source>
</evidence>
<evidence type="ECO:0000256" key="3">
    <source>
        <dbReference type="HAMAP-Rule" id="MF_01077"/>
    </source>
</evidence>
<dbReference type="InterPro" id="IPR003728">
    <property type="entry name" value="Ribosome_maturation_RimP"/>
</dbReference>
<dbReference type="Proteomes" id="UP000294689">
    <property type="component" value="Unassembled WGS sequence"/>
</dbReference>
<comment type="subcellular location">
    <subcellularLocation>
        <location evidence="3">Cytoplasm</location>
    </subcellularLocation>
</comment>
<evidence type="ECO:0000256" key="2">
    <source>
        <dbReference type="ARBA" id="ARBA00022517"/>
    </source>
</evidence>
<keyword evidence="1 3" id="KW-0963">Cytoplasm</keyword>
<comment type="caution">
    <text evidence="6">The sequence shown here is derived from an EMBL/GenBank/DDBJ whole genome shotgun (WGS) entry which is preliminary data.</text>
</comment>
<dbReference type="PANTHER" id="PTHR33867">
    <property type="entry name" value="RIBOSOME MATURATION FACTOR RIMP"/>
    <property type="match status" value="1"/>
</dbReference>
<accession>A0A4V3F9C8</accession>
<dbReference type="RefSeq" id="WP_317128566.1">
    <property type="nucleotide sequence ID" value="NZ_SOBW01000007.1"/>
</dbReference>
<feature type="domain" description="Ribosome maturation factor RimP N-terminal" evidence="4">
    <location>
        <begin position="22"/>
        <end position="76"/>
    </location>
</feature>
<dbReference type="HAMAP" id="MF_01077">
    <property type="entry name" value="RimP"/>
    <property type="match status" value="1"/>
</dbReference>
<dbReference type="PANTHER" id="PTHR33867:SF1">
    <property type="entry name" value="RIBOSOME MATURATION FACTOR RIMP"/>
    <property type="match status" value="1"/>
</dbReference>
<dbReference type="InterPro" id="IPR028998">
    <property type="entry name" value="RimP_C"/>
</dbReference>
<keyword evidence="7" id="KW-1185">Reference proteome</keyword>
<dbReference type="SUPFAM" id="SSF75420">
    <property type="entry name" value="YhbC-like, N-terminal domain"/>
    <property type="match status" value="1"/>
</dbReference>
<dbReference type="Gene3D" id="3.30.300.70">
    <property type="entry name" value="RimP-like superfamily, N-terminal"/>
    <property type="match status" value="1"/>
</dbReference>
<dbReference type="InterPro" id="IPR035956">
    <property type="entry name" value="RimP_N_sf"/>
</dbReference>
<sequence>MLSEKTVKDLIDNALEERSDLFLIDLKVNPDNKISVVIDGDNGVTVEDCMFMSRGIENNLDREEVDFSLDVASSGATSPLINTRQYKKNIGRTLAVKAKPDLKFEGELTDVDEAGVTLEWKTKEPKPVGKGKITVNKQAKIMYDDILEAKVIIKF</sequence>
<dbReference type="Pfam" id="PF02576">
    <property type="entry name" value="RimP_N"/>
    <property type="match status" value="1"/>
</dbReference>
<dbReference type="EMBL" id="SOBW01000007">
    <property type="protein sequence ID" value="TDU43766.1"/>
    <property type="molecule type" value="Genomic_DNA"/>
</dbReference>
<gene>
    <name evidence="3" type="primary">rimP</name>
    <name evidence="6" type="ORF">BXY82_1185</name>
</gene>
<dbReference type="GO" id="GO:0000028">
    <property type="term" value="P:ribosomal small subunit assembly"/>
    <property type="evidence" value="ECO:0007669"/>
    <property type="project" value="TreeGrafter"/>
</dbReference>
<dbReference type="SUPFAM" id="SSF74942">
    <property type="entry name" value="YhbC-like, C-terminal domain"/>
    <property type="match status" value="1"/>
</dbReference>